<keyword evidence="4 6" id="KW-1133">Transmembrane helix</keyword>
<evidence type="ECO:0000313" key="8">
    <source>
        <dbReference type="EMBL" id="RMI03508.1"/>
    </source>
</evidence>
<evidence type="ECO:0000256" key="2">
    <source>
        <dbReference type="ARBA" id="ARBA00022692"/>
    </source>
</evidence>
<dbReference type="Pfam" id="PF00122">
    <property type="entry name" value="E1-E2_ATPase"/>
    <property type="match status" value="1"/>
</dbReference>
<dbReference type="PRINTS" id="PR00120">
    <property type="entry name" value="HATPASE"/>
</dbReference>
<name>A0A3M2IYM8_9CELL</name>
<protein>
    <submittedName>
        <fullName evidence="8">HAD family hydrolase</fullName>
    </submittedName>
</protein>
<keyword evidence="2 6" id="KW-0812">Transmembrane</keyword>
<evidence type="ECO:0000256" key="6">
    <source>
        <dbReference type="SAM" id="Phobius"/>
    </source>
</evidence>
<evidence type="ECO:0000259" key="7">
    <source>
        <dbReference type="Pfam" id="PF00122"/>
    </source>
</evidence>
<feature type="transmembrane region" description="Helical" evidence="6">
    <location>
        <begin position="51"/>
        <end position="81"/>
    </location>
</feature>
<dbReference type="Gene3D" id="1.20.1110.10">
    <property type="entry name" value="Calcium-transporting ATPase, transmembrane domain"/>
    <property type="match status" value="1"/>
</dbReference>
<organism evidence="8 9">
    <name type="scientific">Cellulomonas triticagri</name>
    <dbReference type="NCBI Taxonomy" id="2483352"/>
    <lineage>
        <taxon>Bacteria</taxon>
        <taxon>Bacillati</taxon>
        <taxon>Actinomycetota</taxon>
        <taxon>Actinomycetes</taxon>
        <taxon>Micrococcales</taxon>
        <taxon>Cellulomonadaceae</taxon>
        <taxon>Cellulomonas</taxon>
    </lineage>
</organism>
<dbReference type="Proteomes" id="UP000269289">
    <property type="component" value="Unassembled WGS sequence"/>
</dbReference>
<comment type="subcellular location">
    <subcellularLocation>
        <location evidence="1">Cell membrane</location>
        <topology evidence="1">Multi-pass membrane protein</topology>
    </subcellularLocation>
</comment>
<dbReference type="SFLD" id="SFLDS00003">
    <property type="entry name" value="Haloacid_Dehalogenase"/>
    <property type="match status" value="1"/>
</dbReference>
<dbReference type="GO" id="GO:0005524">
    <property type="term" value="F:ATP binding"/>
    <property type="evidence" value="ECO:0007669"/>
    <property type="project" value="InterPro"/>
</dbReference>
<dbReference type="Gene3D" id="2.70.150.10">
    <property type="entry name" value="Calcium-transporting ATPase, cytoplasmic transduction domain A"/>
    <property type="match status" value="1"/>
</dbReference>
<evidence type="ECO:0000256" key="1">
    <source>
        <dbReference type="ARBA" id="ARBA00004651"/>
    </source>
</evidence>
<keyword evidence="3" id="KW-1278">Translocase</keyword>
<dbReference type="OrthoDB" id="9814270at2"/>
<dbReference type="NCBIfam" id="TIGR01494">
    <property type="entry name" value="ATPase_P-type"/>
    <property type="match status" value="2"/>
</dbReference>
<evidence type="ECO:0000313" key="9">
    <source>
        <dbReference type="Proteomes" id="UP000269289"/>
    </source>
</evidence>
<dbReference type="PRINTS" id="PR00119">
    <property type="entry name" value="CATATPASE"/>
</dbReference>
<dbReference type="GO" id="GO:0005886">
    <property type="term" value="C:plasma membrane"/>
    <property type="evidence" value="ECO:0007669"/>
    <property type="project" value="UniProtKB-SubCell"/>
</dbReference>
<accession>A0A3M2IYM8</accession>
<keyword evidence="9" id="KW-1185">Reference proteome</keyword>
<dbReference type="PROSITE" id="PS00154">
    <property type="entry name" value="ATPASE_E1_E2"/>
    <property type="match status" value="1"/>
</dbReference>
<dbReference type="PANTHER" id="PTHR42861">
    <property type="entry name" value="CALCIUM-TRANSPORTING ATPASE"/>
    <property type="match status" value="1"/>
</dbReference>
<dbReference type="InterPro" id="IPR044492">
    <property type="entry name" value="P_typ_ATPase_HD_dom"/>
</dbReference>
<gene>
    <name evidence="8" type="ORF">EBM89_19355</name>
</gene>
<dbReference type="InterPro" id="IPR008250">
    <property type="entry name" value="ATPase_P-typ_transduc_dom_A_sf"/>
</dbReference>
<dbReference type="InterPro" id="IPR023299">
    <property type="entry name" value="ATPase_P-typ_cyto_dom_N"/>
</dbReference>
<dbReference type="EMBL" id="RFFI01000176">
    <property type="protein sequence ID" value="RMI03508.1"/>
    <property type="molecule type" value="Genomic_DNA"/>
</dbReference>
<dbReference type="InterPro" id="IPR023214">
    <property type="entry name" value="HAD_sf"/>
</dbReference>
<feature type="transmembrane region" description="Helical" evidence="6">
    <location>
        <begin position="702"/>
        <end position="720"/>
    </location>
</feature>
<dbReference type="SUPFAM" id="SSF81653">
    <property type="entry name" value="Calcium ATPase, transduction domain A"/>
    <property type="match status" value="1"/>
</dbReference>
<dbReference type="RefSeq" id="WP_122151228.1">
    <property type="nucleotide sequence ID" value="NZ_RFFI01000176.1"/>
</dbReference>
<dbReference type="InterPro" id="IPR018303">
    <property type="entry name" value="ATPase_P-typ_P_site"/>
</dbReference>
<keyword evidence="5 6" id="KW-0472">Membrane</keyword>
<dbReference type="Gene3D" id="3.40.1110.10">
    <property type="entry name" value="Calcium-transporting ATPase, cytoplasmic domain N"/>
    <property type="match status" value="1"/>
</dbReference>
<dbReference type="InterPro" id="IPR059000">
    <property type="entry name" value="ATPase_P-type_domA"/>
</dbReference>
<feature type="transmembrane region" description="Helical" evidence="6">
    <location>
        <begin position="616"/>
        <end position="635"/>
    </location>
</feature>
<evidence type="ECO:0000256" key="4">
    <source>
        <dbReference type="ARBA" id="ARBA00022989"/>
    </source>
</evidence>
<keyword evidence="8" id="KW-0378">Hydrolase</keyword>
<dbReference type="InterPro" id="IPR036412">
    <property type="entry name" value="HAD-like_sf"/>
</dbReference>
<proteinExistence type="predicted"/>
<feature type="transmembrane region" description="Helical" evidence="6">
    <location>
        <begin position="641"/>
        <end position="659"/>
    </location>
</feature>
<dbReference type="GO" id="GO:0016887">
    <property type="term" value="F:ATP hydrolysis activity"/>
    <property type="evidence" value="ECO:0007669"/>
    <property type="project" value="InterPro"/>
</dbReference>
<dbReference type="Gene3D" id="3.40.50.1000">
    <property type="entry name" value="HAD superfamily/HAD-like"/>
    <property type="match status" value="1"/>
</dbReference>
<dbReference type="SUPFAM" id="SSF56784">
    <property type="entry name" value="HAD-like"/>
    <property type="match status" value="1"/>
</dbReference>
<dbReference type="SFLD" id="SFLDG00002">
    <property type="entry name" value="C1.7:_P-type_atpase_like"/>
    <property type="match status" value="1"/>
</dbReference>
<dbReference type="SUPFAM" id="SSF81665">
    <property type="entry name" value="Calcium ATPase, transmembrane domain M"/>
    <property type="match status" value="1"/>
</dbReference>
<comment type="caution">
    <text evidence="8">The sequence shown here is derived from an EMBL/GenBank/DDBJ whole genome shotgun (WGS) entry which is preliminary data.</text>
</comment>
<dbReference type="InterPro" id="IPR023298">
    <property type="entry name" value="ATPase_P-typ_TM_dom_sf"/>
</dbReference>
<reference evidence="8 9" key="1">
    <citation type="submission" date="2018-10" db="EMBL/GenBank/DDBJ databases">
        <title>Isolation, diversity and antifungal activity of actinobacteria from wheat.</title>
        <authorList>
            <person name="Han C."/>
        </authorList>
    </citation>
    <scope>NUCLEOTIDE SEQUENCE [LARGE SCALE GENOMIC DNA]</scope>
    <source>
        <strain evidence="8 9">NEAU-YY56</strain>
    </source>
</reference>
<feature type="transmembrane region" description="Helical" evidence="6">
    <location>
        <begin position="216"/>
        <end position="237"/>
    </location>
</feature>
<feature type="transmembrane region" description="Helical" evidence="6">
    <location>
        <begin position="249"/>
        <end position="275"/>
    </location>
</feature>
<feature type="transmembrane region" description="Helical" evidence="6">
    <location>
        <begin position="671"/>
        <end position="690"/>
    </location>
</feature>
<dbReference type="InterPro" id="IPR001757">
    <property type="entry name" value="P_typ_ATPase"/>
</dbReference>
<feature type="transmembrane region" description="Helical" evidence="6">
    <location>
        <begin position="764"/>
        <end position="786"/>
    </location>
</feature>
<dbReference type="AlphaFoldDB" id="A0A3M2IYM8"/>
<evidence type="ECO:0000256" key="3">
    <source>
        <dbReference type="ARBA" id="ARBA00022967"/>
    </source>
</evidence>
<dbReference type="SFLD" id="SFLDF00027">
    <property type="entry name" value="p-type_atpase"/>
    <property type="match status" value="1"/>
</dbReference>
<sequence length="793" mass="82433">MTRADLHQADGLTAEQVRDRVARGESNRVDEATSRSWAEIVRSNVLTRVNAIYLVLFLVVLSTGHLLDGLFGLLIVVNSTVGMVQEVRAKRTLDRLALLNRAQVTVVRAEGVAVLDPADLVRDDVVRLASGDQVPVDGVLLTTAGLEVDESLLTGESEPVLPAPGGRLLSGSVVVAGSGTIRATGVGPEAYAARLAREASAFRRPSSELRAGIDQILRYVTWALVPVAALTIVNQLWRADQGTSDALRGMVAALVPMVPEGLVLMTSVAMAVGVIRLGRRRCLVQDLPAMEALARVDVVCFDKTGTLTEDGMRVRDVDVLDPALPAGAVEDALATLGAAEERPNASLRAVLEHVGDRAPLPTTHVVPFSSARRWAAVRTGDGATWVLGAPEALLGDHPARDRVAHESAGGARVLALARATAASTVSAASTVPAAPTAERLPDDLVPTALLVLDQRVRPEARGTLEYFARQHVDVKVVSGDAPVAVAAVAAQVGLPGASVAVDARDLPDDPDALADAAEGAGVLGRVGPEQKRALVRGLTARGRTVAMTGDGVNDVLALKEADVGVAMGNGSPAARAVARIVLLDSSFATLPYVVAEGRRVIANIERVATLFLSKTVYSVLLALAVALSGVPFPLLPRHVTVIAWFTIGIPATVLALAPNREPARTGFVRRVLTSAVPGGLGVAVAAYGAFVVARSVVGPDQVLTSTAAFLALVVVAFDVLIGVARPLRPWKVALVATMVAGMALAVLTPLGQRLLVLDPTDTRVLAVAAGAALAGLVVRRVAALVLRRAVPGP</sequence>
<feature type="domain" description="P-type ATPase A" evidence="7">
    <location>
        <begin position="100"/>
        <end position="198"/>
    </location>
</feature>
<evidence type="ECO:0000256" key="5">
    <source>
        <dbReference type="ARBA" id="ARBA00023136"/>
    </source>
</evidence>
<feature type="transmembrane region" description="Helical" evidence="6">
    <location>
        <begin position="732"/>
        <end position="752"/>
    </location>
</feature>
<dbReference type="Pfam" id="PF00702">
    <property type="entry name" value="Hydrolase"/>
    <property type="match status" value="1"/>
</dbReference>